<name>A0A543BT24_9ACTN</name>
<dbReference type="InterPro" id="IPR029021">
    <property type="entry name" value="Prot-tyrosine_phosphatase-like"/>
</dbReference>
<dbReference type="PROSITE" id="PS50056">
    <property type="entry name" value="TYR_PHOSPHATASE_2"/>
    <property type="match status" value="1"/>
</dbReference>
<gene>
    <name evidence="3" type="ORF">FB559_8601</name>
</gene>
<dbReference type="SUPFAM" id="SSF52799">
    <property type="entry name" value="(Phosphotyrosine protein) phosphatases II"/>
    <property type="match status" value="1"/>
</dbReference>
<proteinExistence type="predicted"/>
<dbReference type="InterPro" id="IPR026893">
    <property type="entry name" value="Tyr/Ser_Pase_IphP-type"/>
</dbReference>
<dbReference type="EMBL" id="VFOZ01000003">
    <property type="protein sequence ID" value="TQL87989.1"/>
    <property type="molecule type" value="Genomic_DNA"/>
</dbReference>
<evidence type="ECO:0000259" key="2">
    <source>
        <dbReference type="PROSITE" id="PS50056"/>
    </source>
</evidence>
<dbReference type="Proteomes" id="UP000316096">
    <property type="component" value="Unassembled WGS sequence"/>
</dbReference>
<dbReference type="AlphaFoldDB" id="A0A543BT24"/>
<reference evidence="3 4" key="1">
    <citation type="submission" date="2019-06" db="EMBL/GenBank/DDBJ databases">
        <title>Sequencing the genomes of 1000 actinobacteria strains.</title>
        <authorList>
            <person name="Klenk H.-P."/>
        </authorList>
    </citation>
    <scope>NUCLEOTIDE SEQUENCE [LARGE SCALE GENOMIC DNA]</scope>
    <source>
        <strain evidence="3 4">DSM 102200</strain>
    </source>
</reference>
<feature type="compositionally biased region" description="Basic and acidic residues" evidence="1">
    <location>
        <begin position="119"/>
        <end position="129"/>
    </location>
</feature>
<dbReference type="InterPro" id="IPR000387">
    <property type="entry name" value="Tyr_Pase_dom"/>
</dbReference>
<dbReference type="PROSITE" id="PS00383">
    <property type="entry name" value="TYR_PHOSPHATASE_1"/>
    <property type="match status" value="1"/>
</dbReference>
<evidence type="ECO:0000313" key="3">
    <source>
        <dbReference type="EMBL" id="TQL87989.1"/>
    </source>
</evidence>
<sequence length="267" mass="28838">MTRWIELDGAVNVRDLGGLATAGGDTIRTGLLLRSDNLQGLTAADVDLLVSEIGVRHVIDLRSDTEVELEGPGPLTREPEVTVHRLSLFAEGGGLTDVDADTSVEGNGIDTDKILPWQDRPEEGGHESERSVGHYLGYLADRPDSVVSALRVMSQGTSIVHCAAGKDRTGVVIALALHVVGVPRERIVADYAATGERIEAILARLRSSPTYAQDLDSRPADTHLPHPYTMEKFLSVLDERDGGPLGWLRRHGWTDDDTTALRTALLA</sequence>
<organism evidence="3 4">
    <name type="scientific">Actinoallomurus bryophytorum</name>
    <dbReference type="NCBI Taxonomy" id="1490222"/>
    <lineage>
        <taxon>Bacteria</taxon>
        <taxon>Bacillati</taxon>
        <taxon>Actinomycetota</taxon>
        <taxon>Actinomycetes</taxon>
        <taxon>Streptosporangiales</taxon>
        <taxon>Thermomonosporaceae</taxon>
        <taxon>Actinoallomurus</taxon>
    </lineage>
</organism>
<protein>
    <submittedName>
        <fullName evidence="3">Protein tyrosine/serine phosphatase</fullName>
    </submittedName>
</protein>
<accession>A0A543BT24</accession>
<keyword evidence="4" id="KW-1185">Reference proteome</keyword>
<evidence type="ECO:0000313" key="4">
    <source>
        <dbReference type="Proteomes" id="UP000316096"/>
    </source>
</evidence>
<feature type="domain" description="Tyrosine specific protein phosphatases" evidence="2">
    <location>
        <begin position="144"/>
        <end position="177"/>
    </location>
</feature>
<dbReference type="OrthoDB" id="1188001at2"/>
<dbReference type="Gene3D" id="3.90.190.10">
    <property type="entry name" value="Protein tyrosine phosphatase superfamily"/>
    <property type="match status" value="1"/>
</dbReference>
<dbReference type="RefSeq" id="WP_141963675.1">
    <property type="nucleotide sequence ID" value="NZ_VFOZ01000003.1"/>
</dbReference>
<dbReference type="GO" id="GO:0004721">
    <property type="term" value="F:phosphoprotein phosphatase activity"/>
    <property type="evidence" value="ECO:0007669"/>
    <property type="project" value="InterPro"/>
</dbReference>
<feature type="region of interest" description="Disordered" evidence="1">
    <location>
        <begin position="109"/>
        <end position="129"/>
    </location>
</feature>
<evidence type="ECO:0000256" key="1">
    <source>
        <dbReference type="SAM" id="MobiDB-lite"/>
    </source>
</evidence>
<dbReference type="InterPro" id="IPR016130">
    <property type="entry name" value="Tyr_Pase_AS"/>
</dbReference>
<comment type="caution">
    <text evidence="3">The sequence shown here is derived from an EMBL/GenBank/DDBJ whole genome shotgun (WGS) entry which is preliminary data.</text>
</comment>
<dbReference type="Pfam" id="PF13350">
    <property type="entry name" value="Y_phosphatase3"/>
    <property type="match status" value="1"/>
</dbReference>